<dbReference type="SMART" id="SM00041">
    <property type="entry name" value="CT"/>
    <property type="match status" value="1"/>
</dbReference>
<dbReference type="GO" id="GO:0045597">
    <property type="term" value="P:positive regulation of cell differentiation"/>
    <property type="evidence" value="ECO:0007669"/>
    <property type="project" value="TreeGrafter"/>
</dbReference>
<dbReference type="SMART" id="SM00121">
    <property type="entry name" value="IB"/>
    <property type="match status" value="1"/>
</dbReference>
<comment type="caution">
    <text evidence="6">Lacks conserved residue(s) required for the propagation of feature annotation.</text>
</comment>
<dbReference type="GO" id="GO:0005615">
    <property type="term" value="C:extracellular space"/>
    <property type="evidence" value="ECO:0007669"/>
    <property type="project" value="TreeGrafter"/>
</dbReference>
<evidence type="ECO:0000313" key="11">
    <source>
        <dbReference type="Ensembl" id="ENSEEEP00000026802.2"/>
    </source>
</evidence>
<dbReference type="Pfam" id="PF00219">
    <property type="entry name" value="IGFBP"/>
    <property type="match status" value="1"/>
</dbReference>
<dbReference type="PROSITE" id="PS51323">
    <property type="entry name" value="IGFBP_N_2"/>
    <property type="match status" value="1"/>
</dbReference>
<evidence type="ECO:0000259" key="10">
    <source>
        <dbReference type="PROSITE" id="PS51323"/>
    </source>
</evidence>
<evidence type="ECO:0000313" key="12">
    <source>
        <dbReference type="Proteomes" id="UP000314983"/>
    </source>
</evidence>
<reference evidence="12" key="2">
    <citation type="journal article" date="2017" name="Sci. Adv.">
        <title>A tail of two voltages: Proteomic comparison of the three electric organs of the electric eel.</title>
        <authorList>
            <person name="Traeger L.L."/>
            <person name="Sabat G."/>
            <person name="Barrett-Wilt G.A."/>
            <person name="Wells G.B."/>
            <person name="Sussman M.R."/>
        </authorList>
    </citation>
    <scope>NUCLEOTIDE SEQUENCE [LARGE SCALE GENOMIC DNA]</scope>
</reference>
<dbReference type="InterPro" id="IPR009030">
    <property type="entry name" value="Growth_fac_rcpt_cys_sf"/>
</dbReference>
<organism evidence="11 12">
    <name type="scientific">Electrophorus electricus</name>
    <name type="common">Electric eel</name>
    <name type="synonym">Gymnotus electricus</name>
    <dbReference type="NCBI Taxonomy" id="8005"/>
    <lineage>
        <taxon>Eukaryota</taxon>
        <taxon>Metazoa</taxon>
        <taxon>Chordata</taxon>
        <taxon>Craniata</taxon>
        <taxon>Vertebrata</taxon>
        <taxon>Euteleostomi</taxon>
        <taxon>Actinopterygii</taxon>
        <taxon>Neopterygii</taxon>
        <taxon>Teleostei</taxon>
        <taxon>Ostariophysi</taxon>
        <taxon>Gymnotiformes</taxon>
        <taxon>Gymnotoidei</taxon>
        <taxon>Gymnotidae</taxon>
        <taxon>Electrophorus</taxon>
    </lineage>
</organism>
<dbReference type="AlphaFoldDB" id="A0A4W4FQZ2"/>
<comment type="similarity">
    <text evidence="2">Belongs to the CCN family.</text>
</comment>
<dbReference type="Ensembl" id="ENSEEET00000027107.2">
    <property type="protein sequence ID" value="ENSEEEP00000026802.2"/>
    <property type="gene ID" value="ENSEEEG00000012901.2"/>
</dbReference>
<name>A0A4W4FQZ2_ELEEL</name>
<dbReference type="Proteomes" id="UP000314983">
    <property type="component" value="Chromosome 18"/>
</dbReference>
<dbReference type="InterPro" id="IPR006208">
    <property type="entry name" value="Glyco_hormone_CN"/>
</dbReference>
<dbReference type="GO" id="GO:0007155">
    <property type="term" value="P:cell adhesion"/>
    <property type="evidence" value="ECO:0007669"/>
    <property type="project" value="TreeGrafter"/>
</dbReference>
<reference evidence="11" key="3">
    <citation type="submission" date="2020-05" db="EMBL/GenBank/DDBJ databases">
        <title>Electrophorus electricus (electric eel) genome, fEleEle1, primary haplotype.</title>
        <authorList>
            <person name="Myers G."/>
            <person name="Meyer A."/>
            <person name="Fedrigo O."/>
            <person name="Formenti G."/>
            <person name="Rhie A."/>
            <person name="Tracey A."/>
            <person name="Sims Y."/>
            <person name="Jarvis E.D."/>
        </authorList>
    </citation>
    <scope>NUCLEOTIDE SEQUENCE [LARGE SCALE GENOMIC DNA]</scope>
</reference>
<dbReference type="PANTHER" id="PTHR11348">
    <property type="entry name" value="CONNECTIVE TISSUE GROWTH FACTOR-RELATED"/>
    <property type="match status" value="1"/>
</dbReference>
<evidence type="ECO:0000256" key="5">
    <source>
        <dbReference type="ARBA" id="ARBA00023157"/>
    </source>
</evidence>
<dbReference type="Pfam" id="PF00093">
    <property type="entry name" value="VWC"/>
    <property type="match status" value="1"/>
</dbReference>
<dbReference type="GO" id="GO:0008201">
    <property type="term" value="F:heparin binding"/>
    <property type="evidence" value="ECO:0007669"/>
    <property type="project" value="TreeGrafter"/>
</dbReference>
<dbReference type="PROSITE" id="PS50184">
    <property type="entry name" value="VWFC_2"/>
    <property type="match status" value="1"/>
</dbReference>
<comment type="subcellular location">
    <subcellularLocation>
        <location evidence="1">Secreted</location>
    </subcellularLocation>
</comment>
<gene>
    <name evidence="11" type="primary">ccn1l2</name>
</gene>
<proteinExistence type="inferred from homology"/>
<evidence type="ECO:0000259" key="9">
    <source>
        <dbReference type="PROSITE" id="PS50184"/>
    </source>
</evidence>
<sequence>MFHIATCSRLSSLVAGGCSMPCSCPPSPPSCSVGVSWVLDECDCCKVCAQQFNQDCGPDKPCDHIKGLHCHLGAGGDPHRGLCRAATQGRPCEFGGRVFQHGEDFQHSCEHQCSCTDGVVGCMPLCPRLLPLPDVHCASPHLETLPGHCCERWVCDHDDDNRIGEDSSPPVSLSHTNHISKLVRVLGEWASAPVRQVPSPSSECYLQTTDWSQCSSTCGFGISSRVTNNNPRCKLARETRLCQVRECDITPKGKKCRRAVRSREPEQITFAGCSTVRRYRPRTCGACTDGRCCRPSESRTVRLRFRCPGGESVARNVMWIQRCRCSRSYCNGDGDDAAPSVSLHNDIHTFSR</sequence>
<evidence type="ECO:0000259" key="8">
    <source>
        <dbReference type="PROSITE" id="PS01225"/>
    </source>
</evidence>
<accession>A0A4W4FQZ2</accession>
<dbReference type="PANTHER" id="PTHR11348:SF33">
    <property type="entry name" value="CELLULAR COMMUNICATION NETWORK FACTOR 1, LIKE 1 PRECURSOR-RELATED"/>
    <property type="match status" value="1"/>
</dbReference>
<dbReference type="Gene3D" id="2.20.100.10">
    <property type="entry name" value="Thrombospondin type-1 (TSP1) repeat"/>
    <property type="match status" value="1"/>
</dbReference>
<feature type="domain" description="VWFC" evidence="9">
    <location>
        <begin position="90"/>
        <end position="156"/>
    </location>
</feature>
<dbReference type="PROSITE" id="PS01208">
    <property type="entry name" value="VWFC_1"/>
    <property type="match status" value="1"/>
</dbReference>
<keyword evidence="12" id="KW-1185">Reference proteome</keyword>
<dbReference type="InterPro" id="IPR000884">
    <property type="entry name" value="TSP1_rpt"/>
</dbReference>
<protein>
    <recommendedName>
        <fullName evidence="13">Cellular communication network factor 1, like 2</fullName>
    </recommendedName>
</protein>
<evidence type="ECO:0000256" key="2">
    <source>
        <dbReference type="ARBA" id="ARBA00008125"/>
    </source>
</evidence>
<dbReference type="GO" id="GO:0005178">
    <property type="term" value="F:integrin binding"/>
    <property type="evidence" value="ECO:0007669"/>
    <property type="project" value="TreeGrafter"/>
</dbReference>
<dbReference type="SMART" id="SM00209">
    <property type="entry name" value="TSP1"/>
    <property type="match status" value="1"/>
</dbReference>
<reference evidence="12" key="1">
    <citation type="journal article" date="2014" name="Science">
        <title>Nonhuman genetics. Genomic basis for the convergent evolution of electric organs.</title>
        <authorList>
            <person name="Gallant J.R."/>
            <person name="Traeger L.L."/>
            <person name="Volkening J.D."/>
            <person name="Moffett H."/>
            <person name="Chen P.H."/>
            <person name="Novina C.D."/>
            <person name="Phillips G.N.Jr."/>
            <person name="Anand R."/>
            <person name="Wells G.B."/>
            <person name="Pinch M."/>
            <person name="Guth R."/>
            <person name="Unguez G.A."/>
            <person name="Albert J.S."/>
            <person name="Zakon H.H."/>
            <person name="Samanta M.P."/>
            <person name="Sussman M.R."/>
        </authorList>
    </citation>
    <scope>NUCLEOTIDE SEQUENCE [LARGE SCALE GENOMIC DNA]</scope>
</reference>
<dbReference type="GeneTree" id="ENSGT00940000155151"/>
<dbReference type="OMA" id="EDFQPNC"/>
<keyword evidence="4 7" id="KW-0732">Signal</keyword>
<evidence type="ECO:0000256" key="4">
    <source>
        <dbReference type="ARBA" id="ARBA00022729"/>
    </source>
</evidence>
<reference evidence="11" key="4">
    <citation type="submission" date="2025-08" db="UniProtKB">
        <authorList>
            <consortium name="Ensembl"/>
        </authorList>
    </citation>
    <scope>IDENTIFICATION</scope>
</reference>
<dbReference type="SUPFAM" id="SSF57603">
    <property type="entry name" value="FnI-like domain"/>
    <property type="match status" value="1"/>
</dbReference>
<dbReference type="InterPro" id="IPR043973">
    <property type="entry name" value="TSP1_CCN"/>
</dbReference>
<reference evidence="11" key="5">
    <citation type="submission" date="2025-09" db="UniProtKB">
        <authorList>
            <consortium name="Ensembl"/>
        </authorList>
    </citation>
    <scope>IDENTIFICATION</scope>
</reference>
<evidence type="ECO:0000256" key="6">
    <source>
        <dbReference type="PROSITE-ProRule" id="PRU00039"/>
    </source>
</evidence>
<dbReference type="GO" id="GO:0030335">
    <property type="term" value="P:positive regulation of cell migration"/>
    <property type="evidence" value="ECO:0007669"/>
    <property type="project" value="TreeGrafter"/>
</dbReference>
<dbReference type="InterPro" id="IPR036383">
    <property type="entry name" value="TSP1_rpt_sf"/>
</dbReference>
<dbReference type="PROSITE" id="PS50092">
    <property type="entry name" value="TSP1"/>
    <property type="match status" value="1"/>
</dbReference>
<evidence type="ECO:0000256" key="1">
    <source>
        <dbReference type="ARBA" id="ARBA00004613"/>
    </source>
</evidence>
<dbReference type="InterPro" id="IPR000867">
    <property type="entry name" value="IGFBP-like"/>
</dbReference>
<feature type="domain" description="CTCK" evidence="8">
    <location>
        <begin position="256"/>
        <end position="331"/>
    </location>
</feature>
<feature type="chain" id="PRO_5044300155" description="Cellular communication network factor 1, like 2" evidence="7">
    <location>
        <begin position="20"/>
        <end position="352"/>
    </location>
</feature>
<evidence type="ECO:0000256" key="7">
    <source>
        <dbReference type="SAM" id="SignalP"/>
    </source>
</evidence>
<dbReference type="SMART" id="SM00214">
    <property type="entry name" value="VWC"/>
    <property type="match status" value="1"/>
</dbReference>
<dbReference type="InterPro" id="IPR050941">
    <property type="entry name" value="CCN"/>
</dbReference>
<dbReference type="PROSITE" id="PS01185">
    <property type="entry name" value="CTCK_1"/>
    <property type="match status" value="1"/>
</dbReference>
<feature type="signal peptide" evidence="7">
    <location>
        <begin position="1"/>
        <end position="19"/>
    </location>
</feature>
<keyword evidence="5" id="KW-1015">Disulfide bond</keyword>
<dbReference type="InterPro" id="IPR006207">
    <property type="entry name" value="Cys_knot_C"/>
</dbReference>
<dbReference type="PROSITE" id="PS01225">
    <property type="entry name" value="CTCK_2"/>
    <property type="match status" value="1"/>
</dbReference>
<dbReference type="Pfam" id="PF19035">
    <property type="entry name" value="TSP1_CCN"/>
    <property type="match status" value="1"/>
</dbReference>
<dbReference type="Pfam" id="PF00007">
    <property type="entry name" value="Cys_knot"/>
    <property type="match status" value="1"/>
</dbReference>
<dbReference type="InterPro" id="IPR001007">
    <property type="entry name" value="VWF_dom"/>
</dbReference>
<feature type="domain" description="IGFBP N-terminal" evidence="10">
    <location>
        <begin position="14"/>
        <end position="86"/>
    </location>
</feature>
<dbReference type="SUPFAM" id="SSF57184">
    <property type="entry name" value="Growth factor receptor domain"/>
    <property type="match status" value="1"/>
</dbReference>
<dbReference type="GO" id="GO:0031012">
    <property type="term" value="C:extracellular matrix"/>
    <property type="evidence" value="ECO:0007669"/>
    <property type="project" value="TreeGrafter"/>
</dbReference>
<evidence type="ECO:0008006" key="13">
    <source>
        <dbReference type="Google" id="ProtNLM"/>
    </source>
</evidence>
<keyword evidence="3" id="KW-0964">Secreted</keyword>
<evidence type="ECO:0000256" key="3">
    <source>
        <dbReference type="ARBA" id="ARBA00022525"/>
    </source>
</evidence>
<dbReference type="GO" id="GO:0007165">
    <property type="term" value="P:signal transduction"/>
    <property type="evidence" value="ECO:0007669"/>
    <property type="project" value="InterPro"/>
</dbReference>